<protein>
    <submittedName>
        <fullName evidence="2">Uncharacterized protein</fullName>
    </submittedName>
</protein>
<organism evidence="2 3">
    <name type="scientific">Gonium pectorale</name>
    <name type="common">Green alga</name>
    <dbReference type="NCBI Taxonomy" id="33097"/>
    <lineage>
        <taxon>Eukaryota</taxon>
        <taxon>Viridiplantae</taxon>
        <taxon>Chlorophyta</taxon>
        <taxon>core chlorophytes</taxon>
        <taxon>Chlorophyceae</taxon>
        <taxon>CS clade</taxon>
        <taxon>Chlamydomonadales</taxon>
        <taxon>Volvocaceae</taxon>
        <taxon>Gonium</taxon>
    </lineage>
</organism>
<accession>A0A150H093</accession>
<evidence type="ECO:0000313" key="2">
    <source>
        <dbReference type="EMBL" id="KXZ55539.1"/>
    </source>
</evidence>
<gene>
    <name evidence="2" type="ORF">GPECTOR_2g1088</name>
</gene>
<feature type="compositionally biased region" description="Basic and acidic residues" evidence="1">
    <location>
        <begin position="90"/>
        <end position="108"/>
    </location>
</feature>
<feature type="region of interest" description="Disordered" evidence="1">
    <location>
        <begin position="1"/>
        <end position="74"/>
    </location>
</feature>
<name>A0A150H093_GONPE</name>
<comment type="caution">
    <text evidence="2">The sequence shown here is derived from an EMBL/GenBank/DDBJ whole genome shotgun (WGS) entry which is preliminary data.</text>
</comment>
<evidence type="ECO:0000256" key="1">
    <source>
        <dbReference type="SAM" id="MobiDB-lite"/>
    </source>
</evidence>
<sequence>MVMGGTEQQVTQAGPAQSMQEAAGGRVLKPRAVRRAEEAERRARETEKRLTLEAAREAAEAAAERQSKLRRANEEFADFVEGMAASMASGKDRQSEQQQEREQRRREAAAAAQAAAERQKQEQEQADLLKSLAGMFRSFAQQTQPAAAAAAVVAAFSPAAAAFRRGGAEQPQPLPLTFLGGRRANDVQLILKPVRALRRRAYFYRVLSPRMVAADAAEAVEADDGAPSASPPKLERQQQQGQVREGTAEAEGPEQQPEGVEAAAAAPRLRPRYDLAGRAFKPRQRFQYSDNVKRVVRKSKLAAGGGAAIAANAVTAAAAAAGPAVGARAGREAREDSEVEAEEDPRGEYNSAAEVVNDMYEQIMGVRLPERAMYGRRAEVLAAMTPKDVQTNVRAWIDACGRDYALAFHAKEPLLLAQSPQALLLSLEAISTVFELTPEAAVEAALRSPQLIGLPQEQLRGTVEAVSEALEIGLQEAGKIVMRHPVLALREAASPVAQRVALLGALLPVSRDKLRQVLRQRPLLLSKSLQSLAGFMINASTALSLPLFDVSLMIAGAPGVTGVSSARLASRWESLQRATSLHPAWREQLASISPPSLGRCLVANDAAFERLQAVAELGLAGDEDFAKFKRVLTMAGGRFDGLLARKRRDLALLGAAASVAKPKLVKAAANPAEATV</sequence>
<dbReference type="OrthoDB" id="543523at2759"/>
<feature type="region of interest" description="Disordered" evidence="1">
    <location>
        <begin position="329"/>
        <end position="348"/>
    </location>
</feature>
<keyword evidence="3" id="KW-1185">Reference proteome</keyword>
<evidence type="ECO:0000313" key="3">
    <source>
        <dbReference type="Proteomes" id="UP000075714"/>
    </source>
</evidence>
<feature type="region of interest" description="Disordered" evidence="1">
    <location>
        <begin position="222"/>
        <end position="267"/>
    </location>
</feature>
<dbReference type="Gene3D" id="1.25.70.10">
    <property type="entry name" value="Transcription termination factor 3, mitochondrial"/>
    <property type="match status" value="1"/>
</dbReference>
<dbReference type="EMBL" id="LSYV01000003">
    <property type="protein sequence ID" value="KXZ55539.1"/>
    <property type="molecule type" value="Genomic_DNA"/>
</dbReference>
<feature type="compositionally biased region" description="Basic and acidic residues" evidence="1">
    <location>
        <begin position="34"/>
        <end position="74"/>
    </location>
</feature>
<proteinExistence type="predicted"/>
<feature type="region of interest" description="Disordered" evidence="1">
    <location>
        <begin position="86"/>
        <end position="122"/>
    </location>
</feature>
<dbReference type="AlphaFoldDB" id="A0A150H093"/>
<reference evidence="3" key="1">
    <citation type="journal article" date="2016" name="Nat. Commun.">
        <title>The Gonium pectorale genome demonstrates co-option of cell cycle regulation during the evolution of multicellularity.</title>
        <authorList>
            <person name="Hanschen E.R."/>
            <person name="Marriage T.N."/>
            <person name="Ferris P.J."/>
            <person name="Hamaji T."/>
            <person name="Toyoda A."/>
            <person name="Fujiyama A."/>
            <person name="Neme R."/>
            <person name="Noguchi H."/>
            <person name="Minakuchi Y."/>
            <person name="Suzuki M."/>
            <person name="Kawai-Toyooka H."/>
            <person name="Smith D.R."/>
            <person name="Sparks H."/>
            <person name="Anderson J."/>
            <person name="Bakaric R."/>
            <person name="Luria V."/>
            <person name="Karger A."/>
            <person name="Kirschner M.W."/>
            <person name="Durand P.M."/>
            <person name="Michod R.E."/>
            <person name="Nozaki H."/>
            <person name="Olson B.J."/>
        </authorList>
    </citation>
    <scope>NUCLEOTIDE SEQUENCE [LARGE SCALE GENOMIC DNA]</scope>
    <source>
        <strain evidence="3">NIES-2863</strain>
    </source>
</reference>
<dbReference type="InterPro" id="IPR038538">
    <property type="entry name" value="MTERF_sf"/>
</dbReference>
<dbReference type="Proteomes" id="UP000075714">
    <property type="component" value="Unassembled WGS sequence"/>
</dbReference>
<feature type="compositionally biased region" description="Polar residues" evidence="1">
    <location>
        <begin position="1"/>
        <end position="20"/>
    </location>
</feature>